<evidence type="ECO:0000256" key="1">
    <source>
        <dbReference type="ARBA" id="ARBA00022801"/>
    </source>
</evidence>
<dbReference type="PANTHER" id="PTHR42776:SF27">
    <property type="entry name" value="DIPEPTIDYL PEPTIDASE FAMILY MEMBER 6"/>
    <property type="match status" value="1"/>
</dbReference>
<dbReference type="Gene3D" id="3.40.50.1820">
    <property type="entry name" value="alpha/beta hydrolase"/>
    <property type="match status" value="1"/>
</dbReference>
<dbReference type="SUPFAM" id="SSF53474">
    <property type="entry name" value="alpha/beta-Hydrolases"/>
    <property type="match status" value="1"/>
</dbReference>
<feature type="domain" description="Peptidase S9 prolyl oligopeptidase catalytic" evidence="2">
    <location>
        <begin position="405"/>
        <end position="618"/>
    </location>
</feature>
<organism evidence="4 5">
    <name type="scientific">Erythrobacter ramosus</name>
    <dbReference type="NCBI Taxonomy" id="35811"/>
    <lineage>
        <taxon>Bacteria</taxon>
        <taxon>Pseudomonadati</taxon>
        <taxon>Pseudomonadota</taxon>
        <taxon>Alphaproteobacteria</taxon>
        <taxon>Sphingomonadales</taxon>
        <taxon>Erythrobacteraceae</taxon>
        <taxon>Erythrobacter/Porphyrobacter group</taxon>
        <taxon>Erythrobacter</taxon>
    </lineage>
</organism>
<dbReference type="Gene3D" id="2.120.10.30">
    <property type="entry name" value="TolB, C-terminal domain"/>
    <property type="match status" value="1"/>
</dbReference>
<dbReference type="Proteomes" id="UP000548685">
    <property type="component" value="Unassembled WGS sequence"/>
</dbReference>
<evidence type="ECO:0000259" key="2">
    <source>
        <dbReference type="Pfam" id="PF00326"/>
    </source>
</evidence>
<evidence type="ECO:0000313" key="4">
    <source>
        <dbReference type="EMBL" id="MXP39667.1"/>
    </source>
</evidence>
<protein>
    <submittedName>
        <fullName evidence="4">Alpha/beta fold hydrolase</fullName>
    </submittedName>
    <submittedName>
        <fullName evidence="3">Dipeptidyl aminopeptidase/acylaminoacyl peptidase</fullName>
    </submittedName>
</protein>
<dbReference type="InterPro" id="IPR001375">
    <property type="entry name" value="Peptidase_S9_cat"/>
</dbReference>
<evidence type="ECO:0000313" key="6">
    <source>
        <dbReference type="Proteomes" id="UP000548685"/>
    </source>
</evidence>
<dbReference type="EMBL" id="WTYB01000003">
    <property type="protein sequence ID" value="MXP39667.1"/>
    <property type="molecule type" value="Genomic_DNA"/>
</dbReference>
<dbReference type="RefSeq" id="WP_160761814.1">
    <property type="nucleotide sequence ID" value="NZ_BAAADZ010000011.1"/>
</dbReference>
<proteinExistence type="predicted"/>
<dbReference type="InterPro" id="IPR029058">
    <property type="entry name" value="AB_hydrolase_fold"/>
</dbReference>
<keyword evidence="3" id="KW-0031">Aminopeptidase</keyword>
<dbReference type="GO" id="GO:0004252">
    <property type="term" value="F:serine-type endopeptidase activity"/>
    <property type="evidence" value="ECO:0007669"/>
    <property type="project" value="TreeGrafter"/>
</dbReference>
<dbReference type="InterPro" id="IPR011042">
    <property type="entry name" value="6-blade_b-propeller_TolB-like"/>
</dbReference>
<dbReference type="PANTHER" id="PTHR42776">
    <property type="entry name" value="SERINE PEPTIDASE S9 FAMILY MEMBER"/>
    <property type="match status" value="1"/>
</dbReference>
<dbReference type="EMBL" id="JACICE010000003">
    <property type="protein sequence ID" value="MBB3776815.1"/>
    <property type="molecule type" value="Genomic_DNA"/>
</dbReference>
<keyword evidence="1 4" id="KW-0378">Hydrolase</keyword>
<dbReference type="Pfam" id="PF00326">
    <property type="entry name" value="Peptidase_S9"/>
    <property type="match status" value="1"/>
</dbReference>
<dbReference type="Proteomes" id="UP000430021">
    <property type="component" value="Unassembled WGS sequence"/>
</dbReference>
<comment type="caution">
    <text evidence="4">The sequence shown here is derived from an EMBL/GenBank/DDBJ whole genome shotgun (WGS) entry which is preliminary data.</text>
</comment>
<dbReference type="GO" id="GO:0006508">
    <property type="term" value="P:proteolysis"/>
    <property type="evidence" value="ECO:0007669"/>
    <property type="project" value="InterPro"/>
</dbReference>
<dbReference type="SUPFAM" id="SSF69304">
    <property type="entry name" value="Tricorn protease N-terminal domain"/>
    <property type="match status" value="1"/>
</dbReference>
<evidence type="ECO:0000313" key="3">
    <source>
        <dbReference type="EMBL" id="MBB3776815.1"/>
    </source>
</evidence>
<evidence type="ECO:0000313" key="5">
    <source>
        <dbReference type="Proteomes" id="UP000430021"/>
    </source>
</evidence>
<keyword evidence="6" id="KW-1185">Reference proteome</keyword>
<name>A0A6I4UQ95_9SPHN</name>
<reference evidence="3 6" key="2">
    <citation type="submission" date="2020-08" db="EMBL/GenBank/DDBJ databases">
        <title>Genomic Encyclopedia of Type Strains, Phase IV (KMG-IV): sequencing the most valuable type-strain genomes for metagenomic binning, comparative biology and taxonomic classification.</title>
        <authorList>
            <person name="Goeker M."/>
        </authorList>
    </citation>
    <scope>NUCLEOTIDE SEQUENCE [LARGE SCALE GENOMIC DNA]</scope>
    <source>
        <strain evidence="3 6">DSM 8510</strain>
    </source>
</reference>
<reference evidence="4 5" key="1">
    <citation type="submission" date="2019-12" db="EMBL/GenBank/DDBJ databases">
        <title>Genomic-based taxomic classification of the family Erythrobacteraceae.</title>
        <authorList>
            <person name="Xu L."/>
        </authorList>
    </citation>
    <scope>NUCLEOTIDE SEQUENCE [LARGE SCALE GENOMIC DNA]</scope>
    <source>
        <strain evidence="4 5">JCM 10282</strain>
    </source>
</reference>
<gene>
    <name evidence="3" type="ORF">FHS52_002807</name>
    <name evidence="4" type="ORF">GRI59_13745</name>
</gene>
<dbReference type="GO" id="GO:0004177">
    <property type="term" value="F:aminopeptidase activity"/>
    <property type="evidence" value="ECO:0007669"/>
    <property type="project" value="UniProtKB-KW"/>
</dbReference>
<dbReference type="AlphaFoldDB" id="A0A6I4UQ95"/>
<keyword evidence="3" id="KW-0645">Protease</keyword>
<accession>A0A6I4UQ95</accession>
<dbReference type="OrthoDB" id="1094230at2"/>
<sequence length="650" mass="70420">MTDTATLIPRNALFGNPTRAAGQISPDGQWLSWLAPKDGVLNIWLAPASDPQAARAVTQAVERPIRQYFWSPDASAVMYIQDKGGDENYLLYRVDVTTGAETTLTPFENTRVQLVGASTTRTDKLLLGLNNRDPQWHDIHLLDLTTGELTLVLENNAYAGFEADDTLTLRMAMQQNEAGGTDYFRVVDNVVEPEPFETSAMEDALTTSPAGYTSDGATLYWIDSRGRNTAALFAQDTATGERRLIAEDDRADIVSTLRHPITGVVEAYAVNYLTRSWIAIDPAIAAALAWLSERMEGEFSVQSRTDDDSVWIIANDPLTKPVRTFIFDRVTQTLIPFYVSRPELEGAPLQPMHPVEIASRDGLTLPCYLTLPPASDPNGDGKPAAPVPMVLLVHGGPWARDAYGFNGVHQLLANRGYGVLSVNFRGSTGFGKAFLNAANKQWGLTMHDDLIDAVDWAVANGIAAREKVAIMGGSYGGYATLAGLTFTPDVFTCGVDIVGPSNLETLLETIPPYWAPLVKTFHERMGDPRTEEGRALLRAASPLYKADKIIKPLLIAQGANDPRVKQSESDQIVGAMKAAGIPVTYVLYPDEGHGFARPENNIAFYAIAENFLAECMGGRAEPLGDALAPASAQIVDGAEHVKGLEAALGE</sequence>